<dbReference type="Proteomes" id="UP000199503">
    <property type="component" value="Unassembled WGS sequence"/>
</dbReference>
<evidence type="ECO:0000313" key="3">
    <source>
        <dbReference type="Proteomes" id="UP000199503"/>
    </source>
</evidence>
<proteinExistence type="predicted"/>
<gene>
    <name evidence="2" type="ORF">SAMN04488000_13810</name>
</gene>
<name>A0A1H9XI86_9PSEU</name>
<evidence type="ECO:0000313" key="2">
    <source>
        <dbReference type="EMBL" id="SES45865.1"/>
    </source>
</evidence>
<dbReference type="STRING" id="65499.SAMN04488000_13810"/>
<feature type="region of interest" description="Disordered" evidence="1">
    <location>
        <begin position="114"/>
        <end position="140"/>
    </location>
</feature>
<dbReference type="AlphaFoldDB" id="A0A1H9XI86"/>
<dbReference type="EMBL" id="FOFV01000038">
    <property type="protein sequence ID" value="SES45865.1"/>
    <property type="molecule type" value="Genomic_DNA"/>
</dbReference>
<organism evidence="2 3">
    <name type="scientific">Lentzea albida</name>
    <dbReference type="NCBI Taxonomy" id="65499"/>
    <lineage>
        <taxon>Bacteria</taxon>
        <taxon>Bacillati</taxon>
        <taxon>Actinomycetota</taxon>
        <taxon>Actinomycetes</taxon>
        <taxon>Pseudonocardiales</taxon>
        <taxon>Pseudonocardiaceae</taxon>
        <taxon>Lentzea</taxon>
    </lineage>
</organism>
<keyword evidence="3" id="KW-1185">Reference proteome</keyword>
<reference evidence="3" key="1">
    <citation type="submission" date="2016-10" db="EMBL/GenBank/DDBJ databases">
        <authorList>
            <person name="Varghese N."/>
            <person name="Submissions S."/>
        </authorList>
    </citation>
    <scope>NUCLEOTIDE SEQUENCE [LARGE SCALE GENOMIC DNA]</scope>
    <source>
        <strain evidence="3">DSM 44437</strain>
    </source>
</reference>
<accession>A0A1H9XI86</accession>
<evidence type="ECO:0000256" key="1">
    <source>
        <dbReference type="SAM" id="MobiDB-lite"/>
    </source>
</evidence>
<sequence>MADEFRMDFEGVQLMAAQLHRAGADAESGAKHVAKHGDLSWVEHGVLLDTLAARHHERIFQLMRGAIKELADRTNRAARAVDQTSDAFGKLDGEEKQEFDRLFRALDGPLPNFTRRYGGSDGSPSFADKGEPSDSLTDPELHTTKPLFEYDWRQDLLSVSAAVRGTAVWIVGKDPFQEAFTWLTGDWAGFQRCSVVWAQVGRAAEGIGRNIANAGAGSEWVWEGRSGNEAREYLLALADAATDFAPVCQEVAKRYQDAVTAVRAFSNVVTTAVSEMVDAAIAFALTSKALTRAANPAMWAALLGLLYYWIQKFRQAYEYLSEKQTEVSKFYDRVSAWFATVQYRRISQLRPPALLLSPGSPL</sequence>
<protein>
    <submittedName>
        <fullName evidence="2">Uncharacterized protein</fullName>
    </submittedName>
</protein>